<organism evidence="5 6">
    <name type="scientific">Apiospora arundinis</name>
    <dbReference type="NCBI Taxonomy" id="335852"/>
    <lineage>
        <taxon>Eukaryota</taxon>
        <taxon>Fungi</taxon>
        <taxon>Dikarya</taxon>
        <taxon>Ascomycota</taxon>
        <taxon>Pezizomycotina</taxon>
        <taxon>Sordariomycetes</taxon>
        <taxon>Xylariomycetidae</taxon>
        <taxon>Amphisphaeriales</taxon>
        <taxon>Apiosporaceae</taxon>
        <taxon>Apiospora</taxon>
    </lineage>
</organism>
<accession>A0ABR2IAX5</accession>
<feature type="region of interest" description="Disordered" evidence="2">
    <location>
        <begin position="284"/>
        <end position="303"/>
    </location>
</feature>
<keyword evidence="1" id="KW-0547">Nucleotide-binding</keyword>
<evidence type="ECO:0000313" key="6">
    <source>
        <dbReference type="Proteomes" id="UP001390339"/>
    </source>
</evidence>
<dbReference type="Proteomes" id="UP001390339">
    <property type="component" value="Unassembled WGS sequence"/>
</dbReference>
<keyword evidence="1" id="KW-0234">DNA repair</keyword>
<gene>
    <name evidence="5" type="ORF">PGQ11_010279</name>
</gene>
<dbReference type="InterPro" id="IPR027417">
    <property type="entry name" value="P-loop_NTPase"/>
</dbReference>
<feature type="chain" id="PRO_5046616977" description="ATP-dependent DNA helicase" evidence="3">
    <location>
        <begin position="19"/>
        <end position="442"/>
    </location>
</feature>
<evidence type="ECO:0000256" key="3">
    <source>
        <dbReference type="SAM" id="SignalP"/>
    </source>
</evidence>
<evidence type="ECO:0000313" key="5">
    <source>
        <dbReference type="EMBL" id="KAK8859545.1"/>
    </source>
</evidence>
<evidence type="ECO:0000259" key="4">
    <source>
        <dbReference type="Pfam" id="PF05970"/>
    </source>
</evidence>
<protein>
    <recommendedName>
        <fullName evidence="1">ATP-dependent DNA helicase</fullName>
        <ecNumber evidence="1">5.6.2.3</ecNumber>
    </recommendedName>
</protein>
<evidence type="ECO:0000256" key="2">
    <source>
        <dbReference type="SAM" id="MobiDB-lite"/>
    </source>
</evidence>
<keyword evidence="6" id="KW-1185">Reference proteome</keyword>
<dbReference type="Pfam" id="PF05970">
    <property type="entry name" value="PIF1"/>
    <property type="match status" value="1"/>
</dbReference>
<proteinExistence type="inferred from homology"/>
<keyword evidence="3" id="KW-0732">Signal</keyword>
<dbReference type="Gene3D" id="3.40.50.300">
    <property type="entry name" value="P-loop containing nucleotide triphosphate hydrolases"/>
    <property type="match status" value="1"/>
</dbReference>
<sequence length="442" mass="48271">MFWLKEAWQTLLLTGASGNAAALVGGVTLHSAANIGFEGSSEGRRRISEEEKLRWKSKVILVMDEISQVGGLTLASVDNRLRQYRDDAQRPFGGIPIVLLFGDFYQFDPVQQTSLLLPKPRGHSNSGRPDSAAKHLTAHKLFLQFCNVVMLREQVRAAGCAKLRGFLQRLRHGEQAELRDVLRYGDDSQLPTPGLFFYTQGMPVVVTRNLHVGLKIVNGAPFTAVDMVPDPAYATIAVADDVTFHLGPPLAVLLQSDAISDVAIPGLPPGTILLGSKTVAIPDAMRGKGGPRSRGKPGFRRVTHRTGPLCTPAFAMTDQKSQGKQFGDVLLNLKGAHGGTGGATRPSFMSLYVQLSRATRWEGLYLFQEPMRSDFIEPKNALDSEMREAVARLETRGDETRERFRREHGQTAWFAAWDAIEEAPATAAAGRGGAAEEDTAVW</sequence>
<name>A0ABR2IAX5_9PEZI</name>
<feature type="domain" description="DNA helicase Pif1-like DEAD-box helicase" evidence="4">
    <location>
        <begin position="7"/>
        <end position="113"/>
    </location>
</feature>
<feature type="signal peptide" evidence="3">
    <location>
        <begin position="1"/>
        <end position="18"/>
    </location>
</feature>
<dbReference type="PANTHER" id="PTHR47642">
    <property type="entry name" value="ATP-DEPENDENT DNA HELICASE"/>
    <property type="match status" value="1"/>
</dbReference>
<comment type="cofactor">
    <cofactor evidence="1">
        <name>Mg(2+)</name>
        <dbReference type="ChEBI" id="CHEBI:18420"/>
    </cofactor>
</comment>
<dbReference type="InterPro" id="IPR051055">
    <property type="entry name" value="PIF1_helicase"/>
</dbReference>
<dbReference type="EMBL" id="JAPCWZ010000006">
    <property type="protein sequence ID" value="KAK8859545.1"/>
    <property type="molecule type" value="Genomic_DNA"/>
</dbReference>
<keyword evidence="1" id="KW-0378">Hydrolase</keyword>
<keyword evidence="1" id="KW-0233">DNA recombination</keyword>
<keyword evidence="1" id="KW-0347">Helicase</keyword>
<feature type="compositionally biased region" description="Basic residues" evidence="2">
    <location>
        <begin position="289"/>
        <end position="303"/>
    </location>
</feature>
<comment type="similarity">
    <text evidence="1">Belongs to the helicase family.</text>
</comment>
<keyword evidence="1" id="KW-0227">DNA damage</keyword>
<reference evidence="5 6" key="1">
    <citation type="journal article" date="2024" name="IMA Fungus">
        <title>Apiospora arundinis, a panoply of carbohydrate-active enzymes and secondary metabolites.</title>
        <authorList>
            <person name="Sorensen T."/>
            <person name="Petersen C."/>
            <person name="Muurmann A.T."/>
            <person name="Christiansen J.V."/>
            <person name="Brundto M.L."/>
            <person name="Overgaard C.K."/>
            <person name="Boysen A.T."/>
            <person name="Wollenberg R.D."/>
            <person name="Larsen T.O."/>
            <person name="Sorensen J.L."/>
            <person name="Nielsen K.L."/>
            <person name="Sondergaard T.E."/>
        </authorList>
    </citation>
    <scope>NUCLEOTIDE SEQUENCE [LARGE SCALE GENOMIC DNA]</scope>
    <source>
        <strain evidence="5 6">AAU 773</strain>
    </source>
</reference>
<keyword evidence="1" id="KW-0067">ATP-binding</keyword>
<dbReference type="InterPro" id="IPR010285">
    <property type="entry name" value="DNA_helicase_pif1-like_DEAD"/>
</dbReference>
<dbReference type="EC" id="5.6.2.3" evidence="1"/>
<dbReference type="SUPFAM" id="SSF52540">
    <property type="entry name" value="P-loop containing nucleoside triphosphate hydrolases"/>
    <property type="match status" value="1"/>
</dbReference>
<comment type="caution">
    <text evidence="5">The sequence shown here is derived from an EMBL/GenBank/DDBJ whole genome shotgun (WGS) entry which is preliminary data.</text>
</comment>
<dbReference type="PANTHER" id="PTHR47642:SF5">
    <property type="entry name" value="ATP-DEPENDENT DNA HELICASE"/>
    <property type="match status" value="1"/>
</dbReference>
<comment type="catalytic activity">
    <reaction evidence="1">
        <text>ATP + H2O = ADP + phosphate + H(+)</text>
        <dbReference type="Rhea" id="RHEA:13065"/>
        <dbReference type="ChEBI" id="CHEBI:15377"/>
        <dbReference type="ChEBI" id="CHEBI:15378"/>
        <dbReference type="ChEBI" id="CHEBI:30616"/>
        <dbReference type="ChEBI" id="CHEBI:43474"/>
        <dbReference type="ChEBI" id="CHEBI:456216"/>
        <dbReference type="EC" id="5.6.2.3"/>
    </reaction>
</comment>
<evidence type="ECO:0000256" key="1">
    <source>
        <dbReference type="RuleBase" id="RU363044"/>
    </source>
</evidence>